<proteinExistence type="predicted"/>
<reference evidence="2" key="1">
    <citation type="submission" date="2017-02" db="EMBL/GenBank/DDBJ databases">
        <authorList>
            <person name="Regsiter A."/>
            <person name="William W."/>
        </authorList>
    </citation>
    <scope>NUCLEOTIDE SEQUENCE</scope>
    <source>
        <strain evidence="2">Bib</strain>
    </source>
</reference>
<name>A0A3P3XIS6_9SPIR</name>
<feature type="compositionally biased region" description="Basic and acidic residues" evidence="1">
    <location>
        <begin position="1"/>
        <end position="16"/>
    </location>
</feature>
<sequence>MSRERRDRSARERNSHDQGFADPREKALDQLTNLYVKDAISLEEYERLADEMQKASDPQSVLNSVIVAGSGGKSAQEGSNRTPFDSTDKPLSLNQDISRSKASFEPLSPNSALNSFPRPGDFFLCIMGERKVNGRMLLGKSASSITLMGSTVIDLRDIEVPASGMHIEVIAIMGETRIIVSPDMLVHLSVVPIMGEAISRADVPFGSNNQGILEIGGVALMGSVSVRVVP</sequence>
<feature type="region of interest" description="Disordered" evidence="1">
    <location>
        <begin position="70"/>
        <end position="92"/>
    </location>
</feature>
<evidence type="ECO:0008006" key="3">
    <source>
        <dbReference type="Google" id="ProtNLM"/>
    </source>
</evidence>
<evidence type="ECO:0000313" key="2">
    <source>
        <dbReference type="EMBL" id="SLM13089.1"/>
    </source>
</evidence>
<feature type="region of interest" description="Disordered" evidence="1">
    <location>
        <begin position="1"/>
        <end position="26"/>
    </location>
</feature>
<dbReference type="AlphaFoldDB" id="A0A3P3XIS6"/>
<dbReference type="EMBL" id="FWDM01000021">
    <property type="protein sequence ID" value="SLM13089.1"/>
    <property type="molecule type" value="Genomic_DNA"/>
</dbReference>
<gene>
    <name evidence="2" type="ORF">SPIROBIBN47_280017</name>
</gene>
<feature type="compositionally biased region" description="Polar residues" evidence="1">
    <location>
        <begin position="76"/>
        <end position="85"/>
    </location>
</feature>
<organism evidence="2">
    <name type="scientific">uncultured spirochete</name>
    <dbReference type="NCBI Taxonomy" id="156406"/>
    <lineage>
        <taxon>Bacteria</taxon>
        <taxon>Pseudomonadati</taxon>
        <taxon>Spirochaetota</taxon>
        <taxon>Spirochaetia</taxon>
        <taxon>Spirochaetales</taxon>
        <taxon>environmental samples</taxon>
    </lineage>
</organism>
<protein>
    <recommendedName>
        <fullName evidence="3">Cell wall-active antibiotics response LiaF-like C-terminal domain-containing protein</fullName>
    </recommendedName>
</protein>
<evidence type="ECO:0000256" key="1">
    <source>
        <dbReference type="SAM" id="MobiDB-lite"/>
    </source>
</evidence>
<accession>A0A3P3XIS6</accession>